<accession>A0ABX5AS34</accession>
<dbReference type="Proteomes" id="UP000237755">
    <property type="component" value="Unassembled WGS sequence"/>
</dbReference>
<evidence type="ECO:0000256" key="4">
    <source>
        <dbReference type="ARBA" id="ARBA00022989"/>
    </source>
</evidence>
<evidence type="ECO:0000256" key="2">
    <source>
        <dbReference type="ARBA" id="ARBA00022448"/>
    </source>
</evidence>
<feature type="transmembrane region" description="Helical" evidence="6">
    <location>
        <begin position="33"/>
        <end position="52"/>
    </location>
</feature>
<sequence>MNLFLDAIAWIFNPALQSAPGALPQRIAEHLGYTFGATAIAALLAIPLGYYIGHTGRGRELAVAFTGGMRALPSLGVLILLALGLGIGFEAPLLTFVLLAIPPVLGGAYAGLQSIDRNVIQAATALGMTPLQLLLKVEIPLGLPLLIGGLRAGILQVVATATLAAYVSGGALGGYIFLGIATRNYTEMLGASIVITALALALEAIFALIEKFVTPRGVSALSGRINRAGAPRKRGAAHAPEQRTLA</sequence>
<dbReference type="InterPro" id="IPR000515">
    <property type="entry name" value="MetI-like"/>
</dbReference>
<feature type="transmembrane region" description="Helical" evidence="6">
    <location>
        <begin position="160"/>
        <end position="181"/>
    </location>
</feature>
<keyword evidence="5 6" id="KW-0472">Membrane</keyword>
<feature type="transmembrane region" description="Helical" evidence="6">
    <location>
        <begin position="64"/>
        <end position="87"/>
    </location>
</feature>
<keyword evidence="3 6" id="KW-0812">Transmembrane</keyword>
<dbReference type="SUPFAM" id="SSF161098">
    <property type="entry name" value="MetI-like"/>
    <property type="match status" value="1"/>
</dbReference>
<evidence type="ECO:0000313" key="8">
    <source>
        <dbReference type="EMBL" id="PPL15081.1"/>
    </source>
</evidence>
<dbReference type="PANTHER" id="PTHR30177:SF33">
    <property type="entry name" value="POSSIBLE OSMOPROTECTANT (GLYCINE BETAINE_CARNITINE_CHOLINE_L-PROLINE) TRANSPORT INTEGRAL MEMBRANE PROTEIN ABC TRANSPORTER PROZ"/>
    <property type="match status" value="1"/>
</dbReference>
<evidence type="ECO:0000313" key="9">
    <source>
        <dbReference type="Proteomes" id="UP000237755"/>
    </source>
</evidence>
<proteinExistence type="inferred from homology"/>
<feature type="transmembrane region" description="Helical" evidence="6">
    <location>
        <begin position="188"/>
        <end position="209"/>
    </location>
</feature>
<dbReference type="Gene3D" id="1.10.3720.10">
    <property type="entry name" value="MetI-like"/>
    <property type="match status" value="1"/>
</dbReference>
<keyword evidence="2 6" id="KW-0813">Transport</keyword>
<protein>
    <submittedName>
        <fullName evidence="8">Glycine/betaine ABC transporter permease</fullName>
    </submittedName>
</protein>
<dbReference type="InterPro" id="IPR051204">
    <property type="entry name" value="ABC_transp_perm/SBD"/>
</dbReference>
<evidence type="ECO:0000256" key="3">
    <source>
        <dbReference type="ARBA" id="ARBA00022692"/>
    </source>
</evidence>
<evidence type="ECO:0000256" key="5">
    <source>
        <dbReference type="ARBA" id="ARBA00023136"/>
    </source>
</evidence>
<feature type="transmembrane region" description="Helical" evidence="6">
    <location>
        <begin position="133"/>
        <end position="154"/>
    </location>
</feature>
<comment type="caution">
    <text evidence="8">The sequence shown here is derived from an EMBL/GenBank/DDBJ whole genome shotgun (WGS) entry which is preliminary data.</text>
</comment>
<evidence type="ECO:0000259" key="7">
    <source>
        <dbReference type="PROSITE" id="PS50928"/>
    </source>
</evidence>
<evidence type="ECO:0000256" key="6">
    <source>
        <dbReference type="RuleBase" id="RU363032"/>
    </source>
</evidence>
<keyword evidence="9" id="KW-1185">Reference proteome</keyword>
<gene>
    <name evidence="8" type="ORF">GY24_14900</name>
</gene>
<name>A0ABX5AS34_9MICO</name>
<comment type="subcellular location">
    <subcellularLocation>
        <location evidence="6">Cell membrane</location>
        <topology evidence="6">Multi-pass membrane protein</topology>
    </subcellularLocation>
    <subcellularLocation>
        <location evidence="1">Membrane</location>
        <topology evidence="1">Multi-pass membrane protein</topology>
    </subcellularLocation>
</comment>
<evidence type="ECO:0000256" key="1">
    <source>
        <dbReference type="ARBA" id="ARBA00004141"/>
    </source>
</evidence>
<dbReference type="EMBL" id="MPZN01000070">
    <property type="protein sequence ID" value="PPL15081.1"/>
    <property type="molecule type" value="Genomic_DNA"/>
</dbReference>
<feature type="domain" description="ABC transmembrane type-1" evidence="7">
    <location>
        <begin position="27"/>
        <end position="206"/>
    </location>
</feature>
<reference evidence="8 9" key="1">
    <citation type="journal article" date="2008" name="Int. J. Syst. Evol. Microbiol.">
        <title>Leifsonia pindariensis sp. nov., isolated from the Pindari glacier of the Indian Himalayas, and emended description of the genus Leifsonia.</title>
        <authorList>
            <person name="Reddy G.S."/>
            <person name="Prabagaran S.R."/>
            <person name="Shivaji S."/>
        </authorList>
    </citation>
    <scope>NUCLEOTIDE SEQUENCE [LARGE SCALE GENOMIC DNA]</scope>
    <source>
        <strain evidence="8 9">PON 10</strain>
    </source>
</reference>
<feature type="transmembrane region" description="Helical" evidence="6">
    <location>
        <begin position="93"/>
        <end position="112"/>
    </location>
</feature>
<dbReference type="Pfam" id="PF00528">
    <property type="entry name" value="BPD_transp_1"/>
    <property type="match status" value="1"/>
</dbReference>
<keyword evidence="4 6" id="KW-1133">Transmembrane helix</keyword>
<dbReference type="PANTHER" id="PTHR30177">
    <property type="entry name" value="GLYCINE BETAINE/L-PROLINE TRANSPORT SYSTEM PERMEASE PROTEIN PROW"/>
    <property type="match status" value="1"/>
</dbReference>
<dbReference type="PROSITE" id="PS50928">
    <property type="entry name" value="ABC_TM1"/>
    <property type="match status" value="1"/>
</dbReference>
<dbReference type="InterPro" id="IPR035906">
    <property type="entry name" value="MetI-like_sf"/>
</dbReference>
<comment type="similarity">
    <text evidence="6">Belongs to the binding-protein-dependent transport system permease family.</text>
</comment>
<organism evidence="8 9">
    <name type="scientific">Microterricola pindariensis</name>
    <dbReference type="NCBI Taxonomy" id="478010"/>
    <lineage>
        <taxon>Bacteria</taxon>
        <taxon>Bacillati</taxon>
        <taxon>Actinomycetota</taxon>
        <taxon>Actinomycetes</taxon>
        <taxon>Micrococcales</taxon>
        <taxon>Microbacteriaceae</taxon>
        <taxon>Microterricola</taxon>
    </lineage>
</organism>